<dbReference type="PANTHER" id="PTHR44329:SF214">
    <property type="entry name" value="PROTEIN KINASE DOMAIN-CONTAINING PROTEIN"/>
    <property type="match status" value="1"/>
</dbReference>
<dbReference type="GO" id="GO:0005524">
    <property type="term" value="F:ATP binding"/>
    <property type="evidence" value="ECO:0007669"/>
    <property type="project" value="InterPro"/>
</dbReference>
<dbReference type="PROSITE" id="PS50011">
    <property type="entry name" value="PROTEIN_KINASE_DOM"/>
    <property type="match status" value="3"/>
</dbReference>
<accession>A0A8H3D7A1</accession>
<dbReference type="Pfam" id="PF07714">
    <property type="entry name" value="PK_Tyr_Ser-Thr"/>
    <property type="match status" value="1"/>
</dbReference>
<evidence type="ECO:0000259" key="1">
    <source>
        <dbReference type="PROSITE" id="PS50011"/>
    </source>
</evidence>
<evidence type="ECO:0000313" key="3">
    <source>
        <dbReference type="Proteomes" id="UP000663853"/>
    </source>
</evidence>
<dbReference type="PANTHER" id="PTHR44329">
    <property type="entry name" value="SERINE/THREONINE-PROTEIN KINASE TNNI3K-RELATED"/>
    <property type="match status" value="1"/>
</dbReference>
<feature type="domain" description="Protein kinase" evidence="1">
    <location>
        <begin position="193"/>
        <end position="410"/>
    </location>
</feature>
<sequence length="689" mass="77485">MKIHGDIKGLNILVSDDYVPKLADFGTSLLSQHSLRFSGGGTSSTNFTIRYTAPEILMGTTKHTAEGDVYALGMTILEVITGVVPYAEIGEQAVFGKVMTKSHPSRPELDLPEGIEHADSLWSLLKQCWASEPHNRPVATETANKLQAIGTVERYGALHQIMCQNGPKSTSEILSLLDHHGCKDMTRELDLSRVSRFPILPGDNRELYRGELQDGRHVGLKCYGRSQIRKLDREKLLRQGVVHELYVWSKCRHPNILELLGAAHYHGQVAMVSSWMENMTLGLHLSYYPDADRYDLCLQLADAVAYLRDYGVVHGNIQGSNVLVSDDHVPKLTGFGNSFFSDCRYPDTHLDPTIALRWTAPEIILEETEQTFEGDVYALGMAPHDVLRALVAHGSCDLTGDIKYSTVRWIWSSSTYQCCSTSRVCDGTRMTARRVFSPYPYTVAGANEATASMFFTAREGHILSRCNNPHIQGILGVALIDNTLALISPELEPGHQRLYDMLRLKQGVQLPRCKMSVQLSDAVAYLHGQDIVHGDIKPWNVLISQDFNVHLTGFHNAFTRNTSLEFPTRERVIIEFENPFEAPELRVHEPKLELTLETDVYALGMTILCVMTHHPSAIWDELSQRPERYIPSDSEHGDALWTLLLKCGVRKPEDRPSAEHVREKMATFTDEGLMERGSVNQHRIRRRSF</sequence>
<name>A0A8H3D7A1_9AGAM</name>
<dbReference type="InterPro" id="IPR000719">
    <property type="entry name" value="Prot_kinase_dom"/>
</dbReference>
<dbReference type="Proteomes" id="UP000663853">
    <property type="component" value="Unassembled WGS sequence"/>
</dbReference>
<dbReference type="InterPro" id="IPR001245">
    <property type="entry name" value="Ser-Thr/Tyr_kinase_cat_dom"/>
</dbReference>
<dbReference type="PROSITE" id="PS00108">
    <property type="entry name" value="PROTEIN_KINASE_ST"/>
    <property type="match status" value="1"/>
</dbReference>
<dbReference type="EMBL" id="CAJMXA010003681">
    <property type="protein sequence ID" value="CAE6510949.1"/>
    <property type="molecule type" value="Genomic_DNA"/>
</dbReference>
<dbReference type="SMART" id="SM00220">
    <property type="entry name" value="S_TKc"/>
    <property type="match status" value="1"/>
</dbReference>
<dbReference type="InterPro" id="IPR008271">
    <property type="entry name" value="Ser/Thr_kinase_AS"/>
</dbReference>
<dbReference type="SUPFAM" id="SSF56112">
    <property type="entry name" value="Protein kinase-like (PK-like)"/>
    <property type="match status" value="3"/>
</dbReference>
<evidence type="ECO:0000313" key="2">
    <source>
        <dbReference type="EMBL" id="CAE6510949.1"/>
    </source>
</evidence>
<gene>
    <name evidence="2" type="ORF">RDB_LOCUS128109</name>
</gene>
<reference evidence="2" key="1">
    <citation type="submission" date="2021-01" db="EMBL/GenBank/DDBJ databases">
        <authorList>
            <person name="Kaushik A."/>
        </authorList>
    </citation>
    <scope>NUCLEOTIDE SEQUENCE</scope>
    <source>
        <strain evidence="2">AG6-10EEA</strain>
    </source>
</reference>
<organism evidence="2 3">
    <name type="scientific">Rhizoctonia solani</name>
    <dbReference type="NCBI Taxonomy" id="456999"/>
    <lineage>
        <taxon>Eukaryota</taxon>
        <taxon>Fungi</taxon>
        <taxon>Dikarya</taxon>
        <taxon>Basidiomycota</taxon>
        <taxon>Agaricomycotina</taxon>
        <taxon>Agaricomycetes</taxon>
        <taxon>Cantharellales</taxon>
        <taxon>Ceratobasidiaceae</taxon>
        <taxon>Rhizoctonia</taxon>
    </lineage>
</organism>
<dbReference type="Pfam" id="PF00069">
    <property type="entry name" value="Pkinase"/>
    <property type="match status" value="2"/>
</dbReference>
<dbReference type="InterPro" id="IPR011009">
    <property type="entry name" value="Kinase-like_dom_sf"/>
</dbReference>
<dbReference type="GO" id="GO:0004674">
    <property type="term" value="F:protein serine/threonine kinase activity"/>
    <property type="evidence" value="ECO:0007669"/>
    <property type="project" value="TreeGrafter"/>
</dbReference>
<dbReference type="InterPro" id="IPR051681">
    <property type="entry name" value="Ser/Thr_Kinases-Pseudokinases"/>
</dbReference>
<dbReference type="CDD" id="cd00180">
    <property type="entry name" value="PKc"/>
    <property type="match status" value="1"/>
</dbReference>
<dbReference type="Gene3D" id="1.10.510.10">
    <property type="entry name" value="Transferase(Phosphotransferase) domain 1"/>
    <property type="match status" value="3"/>
</dbReference>
<dbReference type="AlphaFoldDB" id="A0A8H3D7A1"/>
<comment type="caution">
    <text evidence="2">The sequence shown here is derived from an EMBL/GenBank/DDBJ whole genome shotgun (WGS) entry which is preliminary data.</text>
</comment>
<protein>
    <recommendedName>
        <fullName evidence="1">Protein kinase domain-containing protein</fullName>
    </recommendedName>
</protein>
<feature type="domain" description="Protein kinase" evidence="1">
    <location>
        <begin position="1"/>
        <end position="162"/>
    </location>
</feature>
<proteinExistence type="predicted"/>
<feature type="domain" description="Protein kinase" evidence="1">
    <location>
        <begin position="404"/>
        <end position="668"/>
    </location>
</feature>